<evidence type="ECO:0000256" key="4">
    <source>
        <dbReference type="ARBA" id="ARBA00022692"/>
    </source>
</evidence>
<evidence type="ECO:0000256" key="1">
    <source>
        <dbReference type="ARBA" id="ARBA00004370"/>
    </source>
</evidence>
<sequence>MNFANKISAYIKESIEEIKKVTWPTRKETKNYTLLVIGASLAIAAYLGALDYIFNFILELIL</sequence>
<dbReference type="PROSITE" id="PS01067">
    <property type="entry name" value="SECE_SEC61G"/>
    <property type="match status" value="1"/>
</dbReference>
<dbReference type="GO" id="GO:0005886">
    <property type="term" value="C:plasma membrane"/>
    <property type="evidence" value="ECO:0007669"/>
    <property type="project" value="UniProtKB-SubCell"/>
</dbReference>
<dbReference type="GO" id="GO:0009306">
    <property type="term" value="P:protein secretion"/>
    <property type="evidence" value="ECO:0007669"/>
    <property type="project" value="UniProtKB-UniRule"/>
</dbReference>
<keyword evidence="4 9" id="KW-0812">Transmembrane</keyword>
<keyword evidence="8 9" id="KW-0472">Membrane</keyword>
<dbReference type="InterPro" id="IPR038379">
    <property type="entry name" value="SecE_sf"/>
</dbReference>
<dbReference type="GO" id="GO:0006605">
    <property type="term" value="P:protein targeting"/>
    <property type="evidence" value="ECO:0007669"/>
    <property type="project" value="UniProtKB-UniRule"/>
</dbReference>
<evidence type="ECO:0000256" key="9">
    <source>
        <dbReference type="HAMAP-Rule" id="MF_00422"/>
    </source>
</evidence>
<dbReference type="Gene3D" id="1.20.5.1030">
    <property type="entry name" value="Preprotein translocase secy subunit"/>
    <property type="match status" value="1"/>
</dbReference>
<dbReference type="InterPro" id="IPR005807">
    <property type="entry name" value="SecE_bac"/>
</dbReference>
<dbReference type="HAMAP" id="MF_00422">
    <property type="entry name" value="SecE"/>
    <property type="match status" value="1"/>
</dbReference>
<comment type="subcellular location">
    <subcellularLocation>
        <location evidence="9">Cell membrane</location>
        <topology evidence="9">Single-pass membrane protein</topology>
    </subcellularLocation>
    <subcellularLocation>
        <location evidence="1">Membrane</location>
    </subcellularLocation>
</comment>
<dbReference type="Proteomes" id="UP000229335">
    <property type="component" value="Unassembled WGS sequence"/>
</dbReference>
<dbReference type="EMBL" id="PFAS01000075">
    <property type="protein sequence ID" value="PIT93454.1"/>
    <property type="molecule type" value="Genomic_DNA"/>
</dbReference>
<feature type="transmembrane region" description="Helical" evidence="9">
    <location>
        <begin position="32"/>
        <end position="54"/>
    </location>
</feature>
<organism evidence="10 11">
    <name type="scientific">Candidatus Falkowbacteria bacterium CG10_big_fil_rev_8_21_14_0_10_43_11</name>
    <dbReference type="NCBI Taxonomy" id="1974568"/>
    <lineage>
        <taxon>Bacteria</taxon>
        <taxon>Candidatus Falkowiibacteriota</taxon>
    </lineage>
</organism>
<keyword evidence="6 9" id="KW-1133">Transmembrane helix</keyword>
<evidence type="ECO:0000256" key="8">
    <source>
        <dbReference type="ARBA" id="ARBA00023136"/>
    </source>
</evidence>
<dbReference type="PANTHER" id="PTHR33910:SF1">
    <property type="entry name" value="PROTEIN TRANSLOCASE SUBUNIT SECE"/>
    <property type="match status" value="1"/>
</dbReference>
<evidence type="ECO:0000256" key="5">
    <source>
        <dbReference type="ARBA" id="ARBA00022927"/>
    </source>
</evidence>
<keyword evidence="5 9" id="KW-0653">Protein transport</keyword>
<protein>
    <recommendedName>
        <fullName evidence="9">Protein translocase subunit SecE</fullName>
    </recommendedName>
</protein>
<gene>
    <name evidence="9" type="primary">secE</name>
    <name evidence="10" type="ORF">COU00_04375</name>
</gene>
<comment type="caution">
    <text evidence="10">The sequence shown here is derived from an EMBL/GenBank/DDBJ whole genome shotgun (WGS) entry which is preliminary data.</text>
</comment>
<name>A0A2M6WL38_9BACT</name>
<dbReference type="GO" id="GO:0008320">
    <property type="term" value="F:protein transmembrane transporter activity"/>
    <property type="evidence" value="ECO:0007669"/>
    <property type="project" value="UniProtKB-UniRule"/>
</dbReference>
<evidence type="ECO:0000313" key="10">
    <source>
        <dbReference type="EMBL" id="PIT93454.1"/>
    </source>
</evidence>
<reference evidence="11" key="1">
    <citation type="submission" date="2017-09" db="EMBL/GenBank/DDBJ databases">
        <title>Depth-based differentiation of microbial function through sediment-hosted aquifers and enrichment of novel symbionts in the deep terrestrial subsurface.</title>
        <authorList>
            <person name="Probst A.J."/>
            <person name="Ladd B."/>
            <person name="Jarett J.K."/>
            <person name="Geller-Mcgrath D.E."/>
            <person name="Sieber C.M.K."/>
            <person name="Emerson J.B."/>
            <person name="Anantharaman K."/>
            <person name="Thomas B.C."/>
            <person name="Malmstrom R."/>
            <person name="Stieglmeier M."/>
            <person name="Klingl A."/>
            <person name="Woyke T."/>
            <person name="Ryan C.M."/>
            <person name="Banfield J.F."/>
        </authorList>
    </citation>
    <scope>NUCLEOTIDE SEQUENCE [LARGE SCALE GENOMIC DNA]</scope>
</reference>
<comment type="function">
    <text evidence="9">Essential subunit of the Sec protein translocation channel SecYEG. Clamps together the 2 halves of SecY. May contact the channel plug during translocation.</text>
</comment>
<evidence type="ECO:0000313" key="11">
    <source>
        <dbReference type="Proteomes" id="UP000229335"/>
    </source>
</evidence>
<keyword evidence="2 9" id="KW-0813">Transport</keyword>
<evidence type="ECO:0000256" key="6">
    <source>
        <dbReference type="ARBA" id="ARBA00022989"/>
    </source>
</evidence>
<dbReference type="GO" id="GO:0043952">
    <property type="term" value="P:protein transport by the Sec complex"/>
    <property type="evidence" value="ECO:0007669"/>
    <property type="project" value="UniProtKB-UniRule"/>
</dbReference>
<keyword evidence="7 9" id="KW-0811">Translocation</keyword>
<dbReference type="NCBIfam" id="TIGR00964">
    <property type="entry name" value="secE_bact"/>
    <property type="match status" value="1"/>
</dbReference>
<dbReference type="AlphaFoldDB" id="A0A2M6WL38"/>
<evidence type="ECO:0000256" key="7">
    <source>
        <dbReference type="ARBA" id="ARBA00023010"/>
    </source>
</evidence>
<evidence type="ECO:0000256" key="2">
    <source>
        <dbReference type="ARBA" id="ARBA00022448"/>
    </source>
</evidence>
<accession>A0A2M6WL38</accession>
<dbReference type="PANTHER" id="PTHR33910">
    <property type="entry name" value="PROTEIN TRANSLOCASE SUBUNIT SECE"/>
    <property type="match status" value="1"/>
</dbReference>
<comment type="similarity">
    <text evidence="9">Belongs to the SecE/SEC61-gamma family.</text>
</comment>
<dbReference type="GO" id="GO:0065002">
    <property type="term" value="P:intracellular protein transmembrane transport"/>
    <property type="evidence" value="ECO:0007669"/>
    <property type="project" value="UniProtKB-UniRule"/>
</dbReference>
<proteinExistence type="inferred from homology"/>
<dbReference type="Pfam" id="PF00584">
    <property type="entry name" value="SecE"/>
    <property type="match status" value="1"/>
</dbReference>
<keyword evidence="3 9" id="KW-1003">Cell membrane</keyword>
<comment type="subunit">
    <text evidence="9">Component of the Sec protein translocase complex. Heterotrimer consisting of SecY, SecE and SecG subunits. The heterotrimers can form oligomers, although 1 heterotrimer is thought to be able to translocate proteins. Interacts with the ribosome. Interacts with SecDF, and other proteins may be involved. Interacts with SecA.</text>
</comment>
<dbReference type="InterPro" id="IPR001901">
    <property type="entry name" value="Translocase_SecE/Sec61-g"/>
</dbReference>
<evidence type="ECO:0000256" key="3">
    <source>
        <dbReference type="ARBA" id="ARBA00022475"/>
    </source>
</evidence>